<feature type="region of interest" description="Disordered" evidence="3">
    <location>
        <begin position="592"/>
        <end position="630"/>
    </location>
</feature>
<dbReference type="CDD" id="cd07302">
    <property type="entry name" value="CHD"/>
    <property type="match status" value="1"/>
</dbReference>
<keyword evidence="6" id="KW-1185">Reference proteome</keyword>
<dbReference type="PANTHER" id="PTHR16305:SF28">
    <property type="entry name" value="GUANYLATE CYCLASE DOMAIN-CONTAINING PROTEIN"/>
    <property type="match status" value="1"/>
</dbReference>
<dbReference type="Proteomes" id="UP001363151">
    <property type="component" value="Unassembled WGS sequence"/>
</dbReference>
<dbReference type="EMBL" id="JBBJCI010000080">
    <property type="protein sequence ID" value="KAK7249313.1"/>
    <property type="molecule type" value="Genomic_DNA"/>
</dbReference>
<evidence type="ECO:0000313" key="6">
    <source>
        <dbReference type="Proteomes" id="UP001363151"/>
    </source>
</evidence>
<reference evidence="5 6" key="1">
    <citation type="submission" date="2024-03" db="EMBL/GenBank/DDBJ databases">
        <title>Aureococcus anophagefferens CCMP1851 and Kratosvirus quantuckense: Draft genome of a second virus-susceptible host strain in the model system.</title>
        <authorList>
            <person name="Chase E."/>
            <person name="Truchon A.R."/>
            <person name="Schepens W."/>
            <person name="Wilhelm S.W."/>
        </authorList>
    </citation>
    <scope>NUCLEOTIDE SEQUENCE [LARGE SCALE GENOMIC DNA]</scope>
    <source>
        <strain evidence="5 6">CCMP1851</strain>
    </source>
</reference>
<dbReference type="PROSITE" id="PS50125">
    <property type="entry name" value="GUANYLATE_CYCLASE_2"/>
    <property type="match status" value="1"/>
</dbReference>
<dbReference type="PANTHER" id="PTHR16305">
    <property type="entry name" value="TESTICULAR SOLUBLE ADENYLYL CYCLASE"/>
    <property type="match status" value="1"/>
</dbReference>
<dbReference type="SUPFAM" id="SSF55073">
    <property type="entry name" value="Nucleotide cyclase"/>
    <property type="match status" value="2"/>
</dbReference>
<evidence type="ECO:0000256" key="2">
    <source>
        <dbReference type="ARBA" id="ARBA00022840"/>
    </source>
</evidence>
<keyword evidence="2" id="KW-0067">ATP-binding</keyword>
<feature type="domain" description="Guanylate cyclase" evidence="4">
    <location>
        <begin position="278"/>
        <end position="357"/>
    </location>
</feature>
<accession>A0ABR1G8K2</accession>
<organism evidence="5 6">
    <name type="scientific">Aureococcus anophagefferens</name>
    <name type="common">Harmful bloom alga</name>
    <dbReference type="NCBI Taxonomy" id="44056"/>
    <lineage>
        <taxon>Eukaryota</taxon>
        <taxon>Sar</taxon>
        <taxon>Stramenopiles</taxon>
        <taxon>Ochrophyta</taxon>
        <taxon>Pelagophyceae</taxon>
        <taxon>Pelagomonadales</taxon>
        <taxon>Pelagomonadaceae</taxon>
        <taxon>Aureococcus</taxon>
    </lineage>
</organism>
<evidence type="ECO:0000313" key="5">
    <source>
        <dbReference type="EMBL" id="KAK7249313.1"/>
    </source>
</evidence>
<dbReference type="Pfam" id="PF00211">
    <property type="entry name" value="Guanylate_cyc"/>
    <property type="match status" value="1"/>
</dbReference>
<evidence type="ECO:0000256" key="1">
    <source>
        <dbReference type="ARBA" id="ARBA00022741"/>
    </source>
</evidence>
<dbReference type="InterPro" id="IPR029787">
    <property type="entry name" value="Nucleotide_cyclase"/>
</dbReference>
<proteinExistence type="predicted"/>
<comment type="caution">
    <text evidence="5">The sequence shown here is derived from an EMBL/GenBank/DDBJ whole genome shotgun (WGS) entry which is preliminary data.</text>
</comment>
<name>A0ABR1G8K2_AURAN</name>
<keyword evidence="1" id="KW-0547">Nucleotide-binding</keyword>
<gene>
    <name evidence="5" type="ORF">SO694_00047279</name>
</gene>
<dbReference type="Gene3D" id="3.30.70.1230">
    <property type="entry name" value="Nucleotide cyclase"/>
    <property type="match status" value="2"/>
</dbReference>
<evidence type="ECO:0000259" key="4">
    <source>
        <dbReference type="PROSITE" id="PS50125"/>
    </source>
</evidence>
<feature type="region of interest" description="Disordered" evidence="3">
    <location>
        <begin position="769"/>
        <end position="788"/>
    </location>
</feature>
<protein>
    <submittedName>
        <fullName evidence="5">Guanyl-nucleotide exchange factor</fullName>
    </submittedName>
</protein>
<evidence type="ECO:0000256" key="3">
    <source>
        <dbReference type="SAM" id="MobiDB-lite"/>
    </source>
</evidence>
<dbReference type="InterPro" id="IPR001054">
    <property type="entry name" value="A/G_cyclase"/>
</dbReference>
<sequence length="954" mass="100739">MKTSRLLRSFVPKLVRQDVASRDPSKRFRQETQGAVLFADASGFTSDDDKGLAGGEAQAVILASACAAAMQRAIAGDARLAGGPLTMHMALGCGAVTLAHLGGVWGRWVLVMDGPAMAQIALAEPLGGSGDVVLSPRAAKALRETDGSTRADSILEEPYGDAHAAHARLAMGGDLRALAAAAAAVKHSLGDVPATRGSLSGSPGDAAKIAAYVPATVCKQLLLNRREDKIDASAAELRHVSVVFAHMAGVRASAAAAVVEALQRAVGVGEGDVNKILVDDKGMLCLAVFGLPPLVHVDDATRATAAALLVVGELAALGVAASVGVTTGTAFCGFVGSSVRREYTVMGNVVNLAARLMSAAKREAGGVLVDAETRAAAASASASRDFDFRATAPLQLKGLKDRVSAFAPVEVERADGSLASEVFFRATRRTPRRRSYLQKLFRQSSLGIHGDPLSRSNAQVGPTRHAQELLYGFSRPPERVWPAPEGAGAAEARAAGGALCVAGHTGRGMHAIIDDLCDWGEDKMRWTVFRVDLDDRHASQAEALRLGFASRRGDARETTAWRLAALSMRFARAWILDLAAAAGVDDCARAASGASTTSSTRGRRRRARCRASPGGDEAPLLGGAAEEPPRDPRRVLEDFVLEYSGGVPAFVREICRHLVSSKAVVVSGTTAFLHCRRLDAAAHVPPLVATFVKLEYEGLADDEKFLLQAASVLPRFRELVVAADVFRRFFEAGDADATLHANLRVAALVESLILDDVLTLAAADDDDDDAARRARAAPRGDDDGAQPDGFLDQILWICKKTDADAPPALERSGRGSFADDVDARACARAYGALEAAEDEAPRRLRFKNRALRAYVVSIMSSSKRGALGEALDAWRDAEDVGKTVARQVRSARSTLARTFKGAFARASRSGGAKRRGSVPSVKPVSFSDRPFISRSSNIDVGRDQATAHLPKAFH</sequence>